<evidence type="ECO:0000259" key="4">
    <source>
        <dbReference type="Pfam" id="PF02878"/>
    </source>
</evidence>
<dbReference type="FunFam" id="3.40.120.10:FF:000010">
    <property type="entry name" value="phosphomannomutase/phosphoglucomutase isoform X1"/>
    <property type="match status" value="1"/>
</dbReference>
<dbReference type="RefSeq" id="WP_070792819.1">
    <property type="nucleotide sequence ID" value="NZ_MKIR01000023.1"/>
</dbReference>
<dbReference type="InterPro" id="IPR016055">
    <property type="entry name" value="A-D-PHexomutase_a/b/a-I/II/III"/>
</dbReference>
<proteinExistence type="inferred from homology"/>
<evidence type="ECO:0000259" key="5">
    <source>
        <dbReference type="Pfam" id="PF02879"/>
    </source>
</evidence>
<gene>
    <name evidence="7" type="ORF">BG261_05755</name>
</gene>
<comment type="cofactor">
    <cofactor evidence="1">
        <name>Mg(2+)</name>
        <dbReference type="ChEBI" id="CHEBI:18420"/>
    </cofactor>
</comment>
<dbReference type="InterPro" id="IPR050060">
    <property type="entry name" value="Phosphoglucosamine_mutase"/>
</dbReference>
<dbReference type="Gene3D" id="3.30.310.50">
    <property type="entry name" value="Alpha-D-phosphohexomutase, C-terminal domain"/>
    <property type="match status" value="1"/>
</dbReference>
<keyword evidence="8" id="KW-1185">Reference proteome</keyword>
<comment type="similarity">
    <text evidence="2">Belongs to the phosphohexose mutase family.</text>
</comment>
<dbReference type="PRINTS" id="PR00509">
    <property type="entry name" value="PGMPMM"/>
</dbReference>
<feature type="domain" description="Alpha-D-phosphohexomutase alpha/beta/alpha" evidence="4">
    <location>
        <begin position="6"/>
        <end position="153"/>
    </location>
</feature>
<dbReference type="PANTHER" id="PTHR42946">
    <property type="entry name" value="PHOSPHOHEXOSE MUTASE"/>
    <property type="match status" value="1"/>
</dbReference>
<dbReference type="Proteomes" id="UP000178622">
    <property type="component" value="Unassembled WGS sequence"/>
</dbReference>
<evidence type="ECO:0000313" key="7">
    <source>
        <dbReference type="EMBL" id="OFI48887.1"/>
    </source>
</evidence>
<dbReference type="Pfam" id="PF02880">
    <property type="entry name" value="PGM_PMM_III"/>
    <property type="match status" value="1"/>
</dbReference>
<dbReference type="AlphaFoldDB" id="A0A1E8GL25"/>
<dbReference type="CDD" id="cd03089">
    <property type="entry name" value="PMM_PGM"/>
    <property type="match status" value="1"/>
</dbReference>
<dbReference type="InterPro" id="IPR005845">
    <property type="entry name" value="A-D-PHexomutase_a/b/a-II"/>
</dbReference>
<sequence length="509" mass="55999">MNLEKLQNGSDIRGIAISTEEYKANLTTKEVKEIAKGAVSWFRSKNENNNSKYLAGDLLVGIGRDSRITGPELKDALVESFIQQGVNVIDFGLATTPAMFMATQFEEFDCDFTIMLTASHLPYYFNGLKFFDKTGGAEKSDIKEILSSSYAENSNGKTGVVEEADLLTPYAKDMVAKIIAGAGGNEKPLARLKVIVDAGNGAGGFFAEKVVKELGGDITGSQFLEPDGTFPNHIPNPDNKEAMEAIKSAVLNNKADLGIIFDTDVDRSALVTATGDLLNRNNLIAVLSHIVLDEYPHTSIVTNSPTSSHLKTFIESLGGKQVRYISGYRNVINKAIDLNNEGVETHLAIETSGHAAFKENYFLDDGAYVVAKIFMLLPKLTEEGRSLSDLIENLNQPSEVQEVRFKLEDDDYRKLGERVILDIDNADVAGFKIDTANHEGVRFNTSGKYGSGWFLLRMSLHEPLLVLQVEIDEPGKVKLVLEDLKPFFDNYPNVNKEKLNEVLLELNGN</sequence>
<evidence type="ECO:0000313" key="8">
    <source>
        <dbReference type="Proteomes" id="UP000178622"/>
    </source>
</evidence>
<dbReference type="Pfam" id="PF02879">
    <property type="entry name" value="PGM_PMM_II"/>
    <property type="match status" value="1"/>
</dbReference>
<dbReference type="InterPro" id="IPR005841">
    <property type="entry name" value="Alpha-D-phosphohexomutase_SF"/>
</dbReference>
<organism evidence="7 8">
    <name type="scientific">Floricoccus tropicus</name>
    <dbReference type="NCBI Taxonomy" id="1859473"/>
    <lineage>
        <taxon>Bacteria</taxon>
        <taxon>Bacillati</taxon>
        <taxon>Bacillota</taxon>
        <taxon>Bacilli</taxon>
        <taxon>Lactobacillales</taxon>
        <taxon>Streptococcaceae</taxon>
        <taxon>Floricoccus</taxon>
    </lineage>
</organism>
<dbReference type="SUPFAM" id="SSF53738">
    <property type="entry name" value="Phosphoglucomutase, first 3 domains"/>
    <property type="match status" value="3"/>
</dbReference>
<dbReference type="GO" id="GO:0005975">
    <property type="term" value="P:carbohydrate metabolic process"/>
    <property type="evidence" value="ECO:0007669"/>
    <property type="project" value="InterPro"/>
</dbReference>
<keyword evidence="3" id="KW-0597">Phosphoprotein</keyword>
<dbReference type="EMBL" id="MKIR01000023">
    <property type="protein sequence ID" value="OFI48887.1"/>
    <property type="molecule type" value="Genomic_DNA"/>
</dbReference>
<dbReference type="STRING" id="1859473.BG261_05755"/>
<dbReference type="PANTHER" id="PTHR42946:SF1">
    <property type="entry name" value="PHOSPHOGLUCOMUTASE (ALPHA-D-GLUCOSE-1,6-BISPHOSPHATE-DEPENDENT)"/>
    <property type="match status" value="1"/>
</dbReference>
<dbReference type="InterPro" id="IPR005846">
    <property type="entry name" value="A-D-PHexomutase_a/b/a-III"/>
</dbReference>
<comment type="caution">
    <text evidence="7">The sequence shown here is derived from an EMBL/GenBank/DDBJ whole genome shotgun (WGS) entry which is preliminary data.</text>
</comment>
<dbReference type="InterPro" id="IPR005844">
    <property type="entry name" value="A-D-PHexomutase_a/b/a-I"/>
</dbReference>
<dbReference type="Gene3D" id="3.40.120.10">
    <property type="entry name" value="Alpha-D-Glucose-1,6-Bisphosphate, subunit A, domain 3"/>
    <property type="match status" value="3"/>
</dbReference>
<protein>
    <submittedName>
        <fullName evidence="7">Phosphoglucomutase</fullName>
    </submittedName>
</protein>
<accession>A0A1E8GL25</accession>
<evidence type="ECO:0000256" key="2">
    <source>
        <dbReference type="ARBA" id="ARBA00010231"/>
    </source>
</evidence>
<feature type="domain" description="Alpha-D-phosphohexomutase alpha/beta/alpha" evidence="6">
    <location>
        <begin position="281"/>
        <end position="394"/>
    </location>
</feature>
<feature type="domain" description="Alpha-D-phosphohexomutase alpha/beta/alpha" evidence="5">
    <location>
        <begin position="170"/>
        <end position="275"/>
    </location>
</feature>
<dbReference type="OrthoDB" id="9806956at2"/>
<dbReference type="GO" id="GO:0004615">
    <property type="term" value="F:phosphomannomutase activity"/>
    <property type="evidence" value="ECO:0007669"/>
    <property type="project" value="TreeGrafter"/>
</dbReference>
<evidence type="ECO:0000259" key="6">
    <source>
        <dbReference type="Pfam" id="PF02880"/>
    </source>
</evidence>
<evidence type="ECO:0000256" key="3">
    <source>
        <dbReference type="ARBA" id="ARBA00022553"/>
    </source>
</evidence>
<dbReference type="Pfam" id="PF02878">
    <property type="entry name" value="PGM_PMM_I"/>
    <property type="match status" value="1"/>
</dbReference>
<name>A0A1E8GL25_9LACT</name>
<reference evidence="8" key="1">
    <citation type="submission" date="2016-09" db="EMBL/GenBank/DDBJ databases">
        <title>Draft genome sequence of a novel species of the family Streptococcaceae isolated from flowers.</title>
        <authorList>
            <person name="Chuah L.-O."/>
            <person name="Yap K.-P."/>
            <person name="Thong K.L."/>
            <person name="Liong M.T."/>
            <person name="Ahmad R."/>
            <person name="Rusul G."/>
        </authorList>
    </citation>
    <scope>NUCLEOTIDE SEQUENCE [LARGE SCALE GENOMIC DNA]</scope>
    <source>
        <strain evidence="8">DF1</strain>
    </source>
</reference>
<evidence type="ECO:0000256" key="1">
    <source>
        <dbReference type="ARBA" id="ARBA00001946"/>
    </source>
</evidence>